<keyword evidence="8" id="KW-1185">Reference proteome</keyword>
<dbReference type="SMART" id="SM00365">
    <property type="entry name" value="LRR_SD22"/>
    <property type="match status" value="4"/>
</dbReference>
<keyword evidence="3" id="KW-0677">Repeat</keyword>
<dbReference type="PANTHER" id="PTHR45842:SF12">
    <property type="entry name" value="KEKKON 5, ISOFORM A"/>
    <property type="match status" value="1"/>
</dbReference>
<dbReference type="SMART" id="SM00369">
    <property type="entry name" value="LRR_TYP"/>
    <property type="match status" value="13"/>
</dbReference>
<accession>A0A3P8WHV3</accession>
<dbReference type="InterPro" id="IPR032675">
    <property type="entry name" value="LRR_dom_sf"/>
</dbReference>
<evidence type="ECO:0000256" key="1">
    <source>
        <dbReference type="ARBA" id="ARBA00022614"/>
    </source>
</evidence>
<dbReference type="Gene3D" id="3.80.10.10">
    <property type="entry name" value="Ribonuclease Inhibitor"/>
    <property type="match status" value="2"/>
</dbReference>
<evidence type="ECO:0000259" key="6">
    <source>
        <dbReference type="SMART" id="SM00082"/>
    </source>
</evidence>
<dbReference type="Pfam" id="PF13855">
    <property type="entry name" value="LRR_8"/>
    <property type="match status" value="3"/>
</dbReference>
<dbReference type="Proteomes" id="UP000265120">
    <property type="component" value="Chromosome 20"/>
</dbReference>
<dbReference type="RefSeq" id="XP_024908412.1">
    <property type="nucleotide sequence ID" value="XM_025052644.1"/>
</dbReference>
<proteinExistence type="predicted"/>
<evidence type="ECO:0000256" key="4">
    <source>
        <dbReference type="ARBA" id="ARBA00023180"/>
    </source>
</evidence>
<dbReference type="KEGG" id="csem:103396121"/>
<dbReference type="GeneID" id="103396121"/>
<name>A0A3P8WHV3_CYNSE</name>
<evidence type="ECO:0000313" key="8">
    <source>
        <dbReference type="Proteomes" id="UP000265120"/>
    </source>
</evidence>
<keyword evidence="2 5" id="KW-0732">Signal</keyword>
<evidence type="ECO:0000256" key="2">
    <source>
        <dbReference type="ARBA" id="ARBA00022729"/>
    </source>
</evidence>
<dbReference type="InterPro" id="IPR000483">
    <property type="entry name" value="Cys-rich_flank_reg_C"/>
</dbReference>
<feature type="chain" id="PRO_5018083319" evidence="5">
    <location>
        <begin position="22"/>
        <end position="524"/>
    </location>
</feature>
<protein>
    <submittedName>
        <fullName evidence="7">Carboxypeptidase N subunit 2-like</fullName>
    </submittedName>
</protein>
<reference evidence="7" key="3">
    <citation type="submission" date="2025-09" db="UniProtKB">
        <authorList>
            <consortium name="Ensembl"/>
        </authorList>
    </citation>
    <scope>IDENTIFICATION</scope>
</reference>
<keyword evidence="1" id="KW-0433">Leucine-rich repeat</keyword>
<dbReference type="InterPro" id="IPR050467">
    <property type="entry name" value="LRFN"/>
</dbReference>
<dbReference type="OrthoDB" id="6363818at2759"/>
<dbReference type="AlphaFoldDB" id="A0A3P8WHV3"/>
<dbReference type="FunCoup" id="A0A3P8WHV3">
    <property type="interactions" value="1"/>
</dbReference>
<sequence length="524" mass="59671">MDSKQLLILLLVLTVCPRATSELQPPCPYTCHCFTTSQILCAEERMASLPSNMSKQVKEFIVMTSSVAYLFPNSLDGCPQLTKLVFLNNALRSIHVRAFENLTELQELEISGNPSLDNLLLGTFSRQRNLTKLLLNFNKFKTVLPGMFDGLKQLKTLQLKGNIISHLPEFLFFNLGNLEILDLSQNKLEQVKTDTFAGLSKLEILKLNYNFISNISFDIFHNVSRLTELNLEGNKISELPDGVFSALTNLTVLNLRGNRLRTFSDKVFDLNVPNLLELNLKGNRLAELSSLSSLLSLTDLILSSNHLSYLPEDTFTNLTLLENLDLSENQLTFLPEGIFNGLLTLKTLHLQTNNLTNVPPNLLVDQELVQQLYLSNNQLETIPSGLFDTFLLEHTVRLHGNPWKCDCRMWYLHDWVRRNSREVQMLDRVFCLSPDFLRGRTVVSVDQIQLVCPVSTHLPPDVSHCSLQTFNDTMIMKCNVDQCSPLTVKLQFEEEGKIVKEHVFKNEPELSRCRNDTRGEKDRL</sequence>
<dbReference type="FunFam" id="3.80.10.10:FF:000770">
    <property type="entry name" value="Uncharacterized protein"/>
    <property type="match status" value="1"/>
</dbReference>
<dbReference type="PROSITE" id="PS51450">
    <property type="entry name" value="LRR"/>
    <property type="match status" value="4"/>
</dbReference>
<feature type="signal peptide" evidence="5">
    <location>
        <begin position="1"/>
        <end position="21"/>
    </location>
</feature>
<dbReference type="SMART" id="SM00364">
    <property type="entry name" value="LRR_BAC"/>
    <property type="match status" value="8"/>
</dbReference>
<dbReference type="PANTHER" id="PTHR45842">
    <property type="entry name" value="SYNAPTIC ADHESION-LIKE MOLECULE SALM"/>
    <property type="match status" value="1"/>
</dbReference>
<dbReference type="PRINTS" id="PR00019">
    <property type="entry name" value="LEURICHRPT"/>
</dbReference>
<reference evidence="7 8" key="1">
    <citation type="journal article" date="2014" name="Nat. Genet.">
        <title>Whole-genome sequence of a flatfish provides insights into ZW sex chromosome evolution and adaptation to a benthic lifestyle.</title>
        <authorList>
            <person name="Chen S."/>
            <person name="Zhang G."/>
            <person name="Shao C."/>
            <person name="Huang Q."/>
            <person name="Liu G."/>
            <person name="Zhang P."/>
            <person name="Song W."/>
            <person name="An N."/>
            <person name="Chalopin D."/>
            <person name="Volff J.N."/>
            <person name="Hong Y."/>
            <person name="Li Q."/>
            <person name="Sha Z."/>
            <person name="Zhou H."/>
            <person name="Xie M."/>
            <person name="Yu Q."/>
            <person name="Liu Y."/>
            <person name="Xiang H."/>
            <person name="Wang N."/>
            <person name="Wu K."/>
            <person name="Yang C."/>
            <person name="Zhou Q."/>
            <person name="Liao X."/>
            <person name="Yang L."/>
            <person name="Hu Q."/>
            <person name="Zhang J."/>
            <person name="Meng L."/>
            <person name="Jin L."/>
            <person name="Tian Y."/>
            <person name="Lian J."/>
            <person name="Yang J."/>
            <person name="Miao G."/>
            <person name="Liu S."/>
            <person name="Liang Z."/>
            <person name="Yan F."/>
            <person name="Li Y."/>
            <person name="Sun B."/>
            <person name="Zhang H."/>
            <person name="Zhang J."/>
            <person name="Zhu Y."/>
            <person name="Du M."/>
            <person name="Zhao Y."/>
            <person name="Schartl M."/>
            <person name="Tang Q."/>
            <person name="Wang J."/>
        </authorList>
    </citation>
    <scope>NUCLEOTIDE SEQUENCE</scope>
</reference>
<dbReference type="RefSeq" id="XP_008332309.1">
    <property type="nucleotide sequence ID" value="XM_008334087.2"/>
</dbReference>
<evidence type="ECO:0000313" key="7">
    <source>
        <dbReference type="Ensembl" id="ENSCSEP00000027068.1"/>
    </source>
</evidence>
<dbReference type="InParanoid" id="A0A3P8WHV3"/>
<dbReference type="InterPro" id="IPR001611">
    <property type="entry name" value="Leu-rich_rpt"/>
</dbReference>
<feature type="domain" description="LRRCT" evidence="6">
    <location>
        <begin position="401"/>
        <end position="453"/>
    </location>
</feature>
<dbReference type="OMA" id="REVFCSD"/>
<evidence type="ECO:0000256" key="5">
    <source>
        <dbReference type="SAM" id="SignalP"/>
    </source>
</evidence>
<keyword evidence="4" id="KW-0325">Glycoprotein</keyword>
<reference evidence="7" key="2">
    <citation type="submission" date="2025-08" db="UniProtKB">
        <authorList>
            <consortium name="Ensembl"/>
        </authorList>
    </citation>
    <scope>IDENTIFICATION</scope>
</reference>
<dbReference type="SMART" id="SM00082">
    <property type="entry name" value="LRRCT"/>
    <property type="match status" value="1"/>
</dbReference>
<dbReference type="FunFam" id="3.80.10.10:FF:001164">
    <property type="entry name" value="GH01279p"/>
    <property type="match status" value="1"/>
</dbReference>
<dbReference type="InterPro" id="IPR003591">
    <property type="entry name" value="Leu-rich_rpt_typical-subtyp"/>
</dbReference>
<organism evidence="7 8">
    <name type="scientific">Cynoglossus semilaevis</name>
    <name type="common">Tongue sole</name>
    <dbReference type="NCBI Taxonomy" id="244447"/>
    <lineage>
        <taxon>Eukaryota</taxon>
        <taxon>Metazoa</taxon>
        <taxon>Chordata</taxon>
        <taxon>Craniata</taxon>
        <taxon>Vertebrata</taxon>
        <taxon>Euteleostomi</taxon>
        <taxon>Actinopterygii</taxon>
        <taxon>Neopterygii</taxon>
        <taxon>Teleostei</taxon>
        <taxon>Neoteleostei</taxon>
        <taxon>Acanthomorphata</taxon>
        <taxon>Carangaria</taxon>
        <taxon>Pleuronectiformes</taxon>
        <taxon>Pleuronectoidei</taxon>
        <taxon>Cynoglossidae</taxon>
        <taxon>Cynoglossinae</taxon>
        <taxon>Cynoglossus</taxon>
    </lineage>
</organism>
<dbReference type="SUPFAM" id="SSF52058">
    <property type="entry name" value="L domain-like"/>
    <property type="match status" value="1"/>
</dbReference>
<dbReference type="GeneTree" id="ENSGT00940000166731"/>
<dbReference type="STRING" id="244447.ENSCSEP00000027068"/>
<evidence type="ECO:0000256" key="3">
    <source>
        <dbReference type="ARBA" id="ARBA00022737"/>
    </source>
</evidence>
<dbReference type="Ensembl" id="ENSCSET00000027433.1">
    <property type="protein sequence ID" value="ENSCSEP00000027068.1"/>
    <property type="gene ID" value="ENSCSEG00000017300.1"/>
</dbReference>